<reference evidence="1" key="1">
    <citation type="journal article" date="2012" name="Science">
        <title>Fermentation, hydrogen, and sulfur metabolism in multiple uncultivated bacterial phyla.</title>
        <authorList>
            <person name="Wrighton K.C."/>
            <person name="Thomas B.C."/>
            <person name="Sharon I."/>
            <person name="Miller C.S."/>
            <person name="Castelle C.J."/>
            <person name="VerBerkmoes N.C."/>
            <person name="Wilkins M.J."/>
            <person name="Hettich R.L."/>
            <person name="Lipton M.S."/>
            <person name="Williams K.H."/>
            <person name="Long P.E."/>
            <person name="Banfield J.F."/>
        </authorList>
    </citation>
    <scope>NUCLEOTIDE SEQUENCE [LARGE SCALE GENOMIC DNA]</scope>
</reference>
<comment type="caution">
    <text evidence="1">The sequence shown here is derived from an EMBL/GenBank/DDBJ whole genome shotgun (WGS) entry which is preliminary data.</text>
</comment>
<protein>
    <submittedName>
        <fullName evidence="1">Uncharacterized protein</fullName>
    </submittedName>
</protein>
<accession>K2AX43</accession>
<organism evidence="1">
    <name type="scientific">uncultured bacterium</name>
    <name type="common">gcode 4</name>
    <dbReference type="NCBI Taxonomy" id="1234023"/>
    <lineage>
        <taxon>Bacteria</taxon>
        <taxon>environmental samples</taxon>
    </lineage>
</organism>
<dbReference type="EMBL" id="AMFJ01021636">
    <property type="protein sequence ID" value="EKD66352.1"/>
    <property type="molecule type" value="Genomic_DNA"/>
</dbReference>
<proteinExistence type="predicted"/>
<dbReference type="AlphaFoldDB" id="K2AX43"/>
<gene>
    <name evidence="1" type="ORF">ACD_49C00050G0022</name>
</gene>
<sequence>MSFLSVIPVPLLVTLSETQCSRMGLFTYKYLFLKLEDWINRSFDYAQDDEVEDCSKWQREFEMTNRNTKIDMIDLNPKFSIFIDN</sequence>
<evidence type="ECO:0000313" key="1">
    <source>
        <dbReference type="EMBL" id="EKD66352.1"/>
    </source>
</evidence>
<name>K2AX43_9BACT</name>